<dbReference type="AlphaFoldDB" id="Q2WBW2"/>
<dbReference type="CDD" id="cd00104">
    <property type="entry name" value="KAZAL_FS"/>
    <property type="match status" value="1"/>
</dbReference>
<dbReference type="PROSITE" id="PS51465">
    <property type="entry name" value="KAZAL_2"/>
    <property type="match status" value="1"/>
</dbReference>
<feature type="domain" description="Kazal-like" evidence="2">
    <location>
        <begin position="122"/>
        <end position="188"/>
    </location>
</feature>
<keyword evidence="1" id="KW-0540">Nuclease</keyword>
<comment type="subcellular location">
    <subcellularLocation>
        <location evidence="1">Mitochondrion</location>
    </subcellularLocation>
</comment>
<evidence type="ECO:0000313" key="3">
    <source>
        <dbReference type="EMBL" id="CAJ38815.1"/>
    </source>
</evidence>
<dbReference type="EMBL" id="AM114790">
    <property type="protein sequence ID" value="CAJ38815.1"/>
    <property type="molecule type" value="Genomic_DNA"/>
</dbReference>
<dbReference type="InterPro" id="IPR002350">
    <property type="entry name" value="Kazal_dom"/>
</dbReference>
<evidence type="ECO:0000256" key="1">
    <source>
        <dbReference type="HAMAP-Rule" id="MF_03030"/>
    </source>
</evidence>
<dbReference type="PANTHER" id="PTHR31340:SF3">
    <property type="entry name" value="MITOCHONDRIAL GENOME MAINTENANCE EXONUCLEASE 1"/>
    <property type="match status" value="1"/>
</dbReference>
<dbReference type="InterPro" id="IPR036058">
    <property type="entry name" value="Kazal_dom_sf"/>
</dbReference>
<keyword evidence="1" id="KW-0496">Mitochondrion</keyword>
<dbReference type="SUPFAM" id="SSF100895">
    <property type="entry name" value="Kazal-type serine protease inhibitors"/>
    <property type="match status" value="1"/>
</dbReference>
<comment type="similarity">
    <text evidence="1">Belongs to the MGME1 family.</text>
</comment>
<dbReference type="GO" id="GO:0005739">
    <property type="term" value="C:mitochondrion"/>
    <property type="evidence" value="ECO:0007669"/>
    <property type="project" value="UniProtKB-SubCell"/>
</dbReference>
<keyword evidence="1" id="KW-0378">Hydrolase</keyword>
<proteinExistence type="inferred from homology"/>
<keyword evidence="1" id="KW-0269">Exonuclease</keyword>
<dbReference type="Pfam" id="PF07648">
    <property type="entry name" value="Kazal_2"/>
    <property type="match status" value="1"/>
</dbReference>
<feature type="active site" evidence="1">
    <location>
        <position position="544"/>
    </location>
</feature>
<sequence length="650" mass="73687">MTWPKRPIRYPNATGSDDTMLPCSSCERALGPWIPLQELYGHISSSISISSIPWPASVGSTSLGKAPHQKHHSAESCLGLVVKDECNCCPVCHESLTTDNPVEDLNFTSSKNESGCASVKCPRMQICMHNIQGLPLCRCPSVYHCRQYNRKPLCGRDGNTYKNRCYLQMTECSQGKKIRVAYMKNLSKSLLLNLIMNAFYSPFAIFRFLQDHPIRAMIGRNPFSLSASYFALLENQIAQSRRTRQCCLRLIHCTTGKNAKFKGISVADIRKKKQADAVIKWNTECSQIFGSTITKSYNKKRDTDHWNSVRKSKKKNEEKLALSDKPVFSEPAIMENAGYVSDMPLTYSQELGKLIATTDLQVESMKLPVQTKGLHGLSKSDDANDTEIIGPLPLKPEDKQTLDSLIMFPMFERQNSRTALKAKPLTDIDNFKKNFSGAYPSVTTILNTTRPPEAQFFLDRWKQNMIKELGEEGFLKFQQEQLDAGNKFHQAIEMYLDGKEDLELREAVKGNWDSVQPVLQDIGDVKVQEGKVKHPELHYCGILDCLAEYRGNICVMEWKMSKKPKPTLSNTFDYPLQVAAYIGALNFDDRYADKVKNGLIVISYNNGTRADAHLMSVQQCGYYWGQWLRRLHTYWDKVLRGLALPPKSYS</sequence>
<dbReference type="HAMAP" id="MF_03030">
    <property type="entry name" value="MGME1"/>
    <property type="match status" value="1"/>
</dbReference>
<name>Q2WBW2_PLADU</name>
<gene>
    <name evidence="3" type="primary">upg2</name>
</gene>
<reference evidence="3" key="1">
    <citation type="journal article" date="2005" name="Science">
        <title>Vertebrate-type intron-rich genes in the marine annelid Platynereis dumerilii.</title>
        <authorList>
            <person name="Raible F."/>
            <person name="Tessmar-Raible K."/>
            <person name="Osoegawa K."/>
            <person name="Wincker P."/>
            <person name="Jubin C."/>
            <person name="Balavoine G."/>
            <person name="Ferrier D."/>
            <person name="Benes V."/>
            <person name="de Jong P."/>
            <person name="Weissenbach J."/>
            <person name="Bork P."/>
            <person name="Arendt D."/>
        </authorList>
    </citation>
    <scope>NUCLEOTIDE SEQUENCE</scope>
</reference>
<dbReference type="EC" id="3.1.-.-" evidence="1"/>
<dbReference type="Gene3D" id="3.30.60.30">
    <property type="match status" value="1"/>
</dbReference>
<evidence type="ECO:0000259" key="2">
    <source>
        <dbReference type="PROSITE" id="PS51465"/>
    </source>
</evidence>
<dbReference type="GO" id="GO:0006264">
    <property type="term" value="P:mitochondrial DNA replication"/>
    <property type="evidence" value="ECO:0007669"/>
    <property type="project" value="TreeGrafter"/>
</dbReference>
<organism evidence="3">
    <name type="scientific">Platynereis dumerilii</name>
    <name type="common">Dumeril's clam worm</name>
    <dbReference type="NCBI Taxonomy" id="6359"/>
    <lineage>
        <taxon>Eukaryota</taxon>
        <taxon>Metazoa</taxon>
        <taxon>Spiralia</taxon>
        <taxon>Lophotrochozoa</taxon>
        <taxon>Annelida</taxon>
        <taxon>Polychaeta</taxon>
        <taxon>Errantia</taxon>
        <taxon>Phyllodocida</taxon>
        <taxon>Nereididae</taxon>
        <taxon>Platynereis</taxon>
    </lineage>
</organism>
<dbReference type="SMART" id="SM00280">
    <property type="entry name" value="KAZAL"/>
    <property type="match status" value="1"/>
</dbReference>
<feature type="active site" evidence="1">
    <location>
        <position position="557"/>
    </location>
</feature>
<accession>Q2WBW2</accession>
<dbReference type="GO" id="GO:0043504">
    <property type="term" value="P:mitochondrial DNA repair"/>
    <property type="evidence" value="ECO:0007669"/>
    <property type="project" value="UniProtKB-UniRule"/>
</dbReference>
<comment type="function">
    <text evidence="1">Metal-dependent single-stranded DNA (ssDNA) exonuclease involved in mitochondrial genome maintenance.</text>
</comment>
<dbReference type="PANTHER" id="PTHR31340">
    <property type="entry name" value="MITOCHONDRIAL GENOME MAINTENANCE EXONUCLEASE 1"/>
    <property type="match status" value="1"/>
</dbReference>
<feature type="active site" evidence="1">
    <location>
        <position position="559"/>
    </location>
</feature>
<dbReference type="GO" id="GO:0008297">
    <property type="term" value="F:single-stranded DNA exodeoxyribonuclease activity"/>
    <property type="evidence" value="ECO:0007669"/>
    <property type="project" value="UniProtKB-UniRule"/>
</dbReference>
<protein>
    <recommendedName>
        <fullName evidence="1">Mitochondrial genome maintenance exonuclease 1</fullName>
        <ecNumber evidence="1">3.1.-.-</ecNumber>
    </recommendedName>
</protein>